<evidence type="ECO:0000313" key="4">
    <source>
        <dbReference type="Proteomes" id="UP001597216"/>
    </source>
</evidence>
<dbReference type="RefSeq" id="WP_374343253.1">
    <property type="nucleotide sequence ID" value="NZ_JBHTLQ010000066.1"/>
</dbReference>
<feature type="domain" description="Pilus formation protein N-terminal" evidence="2">
    <location>
        <begin position="23"/>
        <end position="93"/>
    </location>
</feature>
<dbReference type="EMBL" id="JBHTLQ010000066">
    <property type="protein sequence ID" value="MFD1192600.1"/>
    <property type="molecule type" value="Genomic_DNA"/>
</dbReference>
<sequence length="170" mass="17496">MRRRLPLLAAATLVAMGLAAAAQAASLTVPIDQSLRIVLPPGAQNVVIGNPAVADVTVLDSRTALLLGRAYGATNLLVTDARGRVLMDRQVAVAGVESDRVAIYRGPAGQGVSRVENYACATRCERTPMPGETDLDFNRYQAGYSGYAARAKEAAGAASSAGGGGGDRPQ</sequence>
<reference evidence="4" key="1">
    <citation type="journal article" date="2019" name="Int. J. Syst. Evol. Microbiol.">
        <title>The Global Catalogue of Microorganisms (GCM) 10K type strain sequencing project: providing services to taxonomists for standard genome sequencing and annotation.</title>
        <authorList>
            <consortium name="The Broad Institute Genomics Platform"/>
            <consortium name="The Broad Institute Genome Sequencing Center for Infectious Disease"/>
            <person name="Wu L."/>
            <person name="Ma J."/>
        </authorList>
    </citation>
    <scope>NUCLEOTIDE SEQUENCE [LARGE SCALE GENOMIC DNA]</scope>
    <source>
        <strain evidence="4">CCUG 55074</strain>
    </source>
</reference>
<organism evidence="3 4">
    <name type="scientific">Phenylobacterium conjunctum</name>
    <dbReference type="NCBI Taxonomy" id="1298959"/>
    <lineage>
        <taxon>Bacteria</taxon>
        <taxon>Pseudomonadati</taxon>
        <taxon>Pseudomonadota</taxon>
        <taxon>Alphaproteobacteria</taxon>
        <taxon>Caulobacterales</taxon>
        <taxon>Caulobacteraceae</taxon>
        <taxon>Phenylobacterium</taxon>
    </lineage>
</organism>
<evidence type="ECO:0000313" key="3">
    <source>
        <dbReference type="EMBL" id="MFD1192600.1"/>
    </source>
</evidence>
<evidence type="ECO:0000256" key="1">
    <source>
        <dbReference type="SAM" id="SignalP"/>
    </source>
</evidence>
<dbReference type="Proteomes" id="UP001597216">
    <property type="component" value="Unassembled WGS sequence"/>
</dbReference>
<keyword evidence="4" id="KW-1185">Reference proteome</keyword>
<proteinExistence type="predicted"/>
<dbReference type="InterPro" id="IPR032789">
    <property type="entry name" value="T2SS-T3SS_pil_N"/>
</dbReference>
<evidence type="ECO:0000259" key="2">
    <source>
        <dbReference type="Pfam" id="PF13629"/>
    </source>
</evidence>
<dbReference type="Pfam" id="PF13629">
    <property type="entry name" value="T2SS-T3SS_pil_N"/>
    <property type="match status" value="1"/>
</dbReference>
<feature type="signal peptide" evidence="1">
    <location>
        <begin position="1"/>
        <end position="24"/>
    </location>
</feature>
<comment type="caution">
    <text evidence="3">The sequence shown here is derived from an EMBL/GenBank/DDBJ whole genome shotgun (WGS) entry which is preliminary data.</text>
</comment>
<accession>A0ABW3T6B4</accession>
<feature type="chain" id="PRO_5046007987" evidence="1">
    <location>
        <begin position="25"/>
        <end position="170"/>
    </location>
</feature>
<name>A0ABW3T6B4_9CAUL</name>
<gene>
    <name evidence="3" type="ORF">ACFQ27_18560</name>
</gene>
<keyword evidence="1" id="KW-0732">Signal</keyword>
<protein>
    <submittedName>
        <fullName evidence="3">Pilus assembly protein N-terminal domain-containing protein</fullName>
    </submittedName>
</protein>